<dbReference type="SUPFAM" id="SSF53448">
    <property type="entry name" value="Nucleotide-diphospho-sugar transferases"/>
    <property type="match status" value="1"/>
</dbReference>
<gene>
    <name evidence="2" type="ORF">ACFOPQ_03790</name>
</gene>
<dbReference type="InterPro" id="IPR001173">
    <property type="entry name" value="Glyco_trans_2-like"/>
</dbReference>
<evidence type="ECO:0000313" key="3">
    <source>
        <dbReference type="Proteomes" id="UP001595748"/>
    </source>
</evidence>
<sequence length="65" mass="6599">MPGLTVLIPAFNEGETVADVVKAALGAELGPVIVIDDGSRDDTALRAQLAGARVLWQTPNAGKAG</sequence>
<dbReference type="Gene3D" id="3.90.550.10">
    <property type="entry name" value="Spore Coat Polysaccharide Biosynthesis Protein SpsA, Chain A"/>
    <property type="match status" value="1"/>
</dbReference>
<name>A0ABV8A5T4_9DEIO</name>
<organism evidence="2 3">
    <name type="scientific">Deinococcus antarcticus</name>
    <dbReference type="NCBI Taxonomy" id="1298767"/>
    <lineage>
        <taxon>Bacteria</taxon>
        <taxon>Thermotogati</taxon>
        <taxon>Deinococcota</taxon>
        <taxon>Deinococci</taxon>
        <taxon>Deinococcales</taxon>
        <taxon>Deinococcaceae</taxon>
        <taxon>Deinococcus</taxon>
    </lineage>
</organism>
<dbReference type="Pfam" id="PF00535">
    <property type="entry name" value="Glycos_transf_2"/>
    <property type="match status" value="1"/>
</dbReference>
<dbReference type="EMBL" id="JBHRZF010000033">
    <property type="protein sequence ID" value="MFC3859886.1"/>
    <property type="molecule type" value="Genomic_DNA"/>
</dbReference>
<proteinExistence type="predicted"/>
<keyword evidence="3" id="KW-1185">Reference proteome</keyword>
<evidence type="ECO:0000259" key="1">
    <source>
        <dbReference type="Pfam" id="PF00535"/>
    </source>
</evidence>
<feature type="domain" description="Glycosyltransferase 2-like" evidence="1">
    <location>
        <begin position="5"/>
        <end position="65"/>
    </location>
</feature>
<evidence type="ECO:0000313" key="2">
    <source>
        <dbReference type="EMBL" id="MFC3859886.1"/>
    </source>
</evidence>
<reference evidence="3" key="1">
    <citation type="journal article" date="2019" name="Int. J. Syst. Evol. Microbiol.">
        <title>The Global Catalogue of Microorganisms (GCM) 10K type strain sequencing project: providing services to taxonomists for standard genome sequencing and annotation.</title>
        <authorList>
            <consortium name="The Broad Institute Genomics Platform"/>
            <consortium name="The Broad Institute Genome Sequencing Center for Infectious Disease"/>
            <person name="Wu L."/>
            <person name="Ma J."/>
        </authorList>
    </citation>
    <scope>NUCLEOTIDE SEQUENCE [LARGE SCALE GENOMIC DNA]</scope>
    <source>
        <strain evidence="3">CCTCC AB 2013263</strain>
    </source>
</reference>
<dbReference type="Proteomes" id="UP001595748">
    <property type="component" value="Unassembled WGS sequence"/>
</dbReference>
<accession>A0ABV8A5T4</accession>
<protein>
    <submittedName>
        <fullName evidence="2">Glycosyltransferase family 2 protein</fullName>
    </submittedName>
</protein>
<comment type="caution">
    <text evidence="2">The sequence shown here is derived from an EMBL/GenBank/DDBJ whole genome shotgun (WGS) entry which is preliminary data.</text>
</comment>
<dbReference type="RefSeq" id="WP_380076047.1">
    <property type="nucleotide sequence ID" value="NZ_JBHRZF010000033.1"/>
</dbReference>
<dbReference type="InterPro" id="IPR029044">
    <property type="entry name" value="Nucleotide-diphossugar_trans"/>
</dbReference>